<dbReference type="CDD" id="cd01949">
    <property type="entry name" value="GGDEF"/>
    <property type="match status" value="1"/>
</dbReference>
<dbReference type="PROSITE" id="PS50887">
    <property type="entry name" value="GGDEF"/>
    <property type="match status" value="1"/>
</dbReference>
<sequence>MSRIDRTKARNDGEAARVADALDALDEEESKRLLAEIEQAMRSRMHTIRLTDRLQKFYFLATRRQRSRIARAWFLAVVAINLLTIGIDAILHPPVLGLSLAMRAGFIPLVYGILIGVWLRPRRAWIEGATLPLAVAAMMVVAGVISRRAGFPGNDYLLAGLFGISTGVVVIPVGVAWTILGAAVAIGSFTLHGALGPAPCIRTLMFSLYCAAVVGALVPARAGLNAVIQHAFLLRLKSSIQSRALAAANARLAVQASTDTLTGLANRRGFDEAANRLLRADAGLPSRRLGIVIADIDFFKRLNDTAGHPAGDRCLEAVAGAIRACIPKGGLAARYGGEEFICLLVDPTPGTLQRLAEGLRAGVEALGWANPGLGPGATVTVSVGIALAARDGGTAGLADLIAAADSALYRAKADGRNRVVAAWEGGARGAADRGAARLPAAVPAAVPATRAS</sequence>
<dbReference type="SMART" id="SM00267">
    <property type="entry name" value="GGDEF"/>
    <property type="match status" value="1"/>
</dbReference>
<keyword evidence="3" id="KW-1133">Transmembrane helix</keyword>
<gene>
    <name evidence="5" type="ORF">OPKNFCMD_1633</name>
</gene>
<keyword evidence="6" id="KW-1185">Reference proteome</keyword>
<organism evidence="5 6">
    <name type="scientific">Methylobacterium crusticola</name>
    <dbReference type="NCBI Taxonomy" id="1697972"/>
    <lineage>
        <taxon>Bacteria</taxon>
        <taxon>Pseudomonadati</taxon>
        <taxon>Pseudomonadota</taxon>
        <taxon>Alphaproteobacteria</taxon>
        <taxon>Hyphomicrobiales</taxon>
        <taxon>Methylobacteriaceae</taxon>
        <taxon>Methylobacterium</taxon>
    </lineage>
</organism>
<dbReference type="SUPFAM" id="SSF55073">
    <property type="entry name" value="Nucleotide cyclase"/>
    <property type="match status" value="1"/>
</dbReference>
<dbReference type="InterPro" id="IPR029787">
    <property type="entry name" value="Nucleotide_cyclase"/>
</dbReference>
<dbReference type="PANTHER" id="PTHR45138">
    <property type="entry name" value="REGULATORY COMPONENTS OF SENSORY TRANSDUCTION SYSTEM"/>
    <property type="match status" value="1"/>
</dbReference>
<protein>
    <recommendedName>
        <fullName evidence="1">diguanylate cyclase</fullName>
        <ecNumber evidence="1">2.7.7.65</ecNumber>
    </recommendedName>
</protein>
<dbReference type="NCBIfam" id="TIGR00254">
    <property type="entry name" value="GGDEF"/>
    <property type="match status" value="1"/>
</dbReference>
<dbReference type="Gene3D" id="3.30.70.270">
    <property type="match status" value="1"/>
</dbReference>
<dbReference type="Proteomes" id="UP001055167">
    <property type="component" value="Unassembled WGS sequence"/>
</dbReference>
<accession>A0ABQ4QWF0</accession>
<dbReference type="EC" id="2.7.7.65" evidence="1"/>
<dbReference type="InterPro" id="IPR000160">
    <property type="entry name" value="GGDEF_dom"/>
</dbReference>
<dbReference type="Pfam" id="PF00990">
    <property type="entry name" value="GGDEF"/>
    <property type="match status" value="1"/>
</dbReference>
<feature type="transmembrane region" description="Helical" evidence="3">
    <location>
        <begin position="131"/>
        <end position="150"/>
    </location>
</feature>
<dbReference type="InterPro" id="IPR043128">
    <property type="entry name" value="Rev_trsase/Diguanyl_cyclase"/>
</dbReference>
<keyword evidence="3" id="KW-0812">Transmembrane</keyword>
<evidence type="ECO:0000313" key="5">
    <source>
        <dbReference type="EMBL" id="GJD48907.1"/>
    </source>
</evidence>
<keyword evidence="3" id="KW-0472">Membrane</keyword>
<dbReference type="InterPro" id="IPR050469">
    <property type="entry name" value="Diguanylate_Cyclase"/>
</dbReference>
<comment type="caution">
    <text evidence="5">The sequence shown here is derived from an EMBL/GenBank/DDBJ whole genome shotgun (WGS) entry which is preliminary data.</text>
</comment>
<feature type="transmembrane region" description="Helical" evidence="3">
    <location>
        <begin position="72"/>
        <end position="91"/>
    </location>
</feature>
<evidence type="ECO:0000256" key="1">
    <source>
        <dbReference type="ARBA" id="ARBA00012528"/>
    </source>
</evidence>
<dbReference type="EMBL" id="BPQH01000004">
    <property type="protein sequence ID" value="GJD48907.1"/>
    <property type="molecule type" value="Genomic_DNA"/>
</dbReference>
<feature type="transmembrane region" description="Helical" evidence="3">
    <location>
        <begin position="97"/>
        <end position="119"/>
    </location>
</feature>
<evidence type="ECO:0000256" key="3">
    <source>
        <dbReference type="SAM" id="Phobius"/>
    </source>
</evidence>
<evidence type="ECO:0000256" key="2">
    <source>
        <dbReference type="ARBA" id="ARBA00034247"/>
    </source>
</evidence>
<reference evidence="5" key="2">
    <citation type="submission" date="2021-08" db="EMBL/GenBank/DDBJ databases">
        <authorList>
            <person name="Tani A."/>
            <person name="Ola A."/>
            <person name="Ogura Y."/>
            <person name="Katsura K."/>
            <person name="Hayashi T."/>
        </authorList>
    </citation>
    <scope>NUCLEOTIDE SEQUENCE</scope>
    <source>
        <strain evidence="5">KCTC 52305</strain>
    </source>
</reference>
<comment type="catalytic activity">
    <reaction evidence="2">
        <text>2 GTP = 3',3'-c-di-GMP + 2 diphosphate</text>
        <dbReference type="Rhea" id="RHEA:24898"/>
        <dbReference type="ChEBI" id="CHEBI:33019"/>
        <dbReference type="ChEBI" id="CHEBI:37565"/>
        <dbReference type="ChEBI" id="CHEBI:58805"/>
        <dbReference type="EC" id="2.7.7.65"/>
    </reaction>
</comment>
<evidence type="ECO:0000259" key="4">
    <source>
        <dbReference type="PROSITE" id="PS50887"/>
    </source>
</evidence>
<evidence type="ECO:0000313" key="6">
    <source>
        <dbReference type="Proteomes" id="UP001055167"/>
    </source>
</evidence>
<feature type="domain" description="GGDEF" evidence="4">
    <location>
        <begin position="287"/>
        <end position="424"/>
    </location>
</feature>
<feature type="transmembrane region" description="Helical" evidence="3">
    <location>
        <begin position="156"/>
        <end position="189"/>
    </location>
</feature>
<dbReference type="PANTHER" id="PTHR45138:SF9">
    <property type="entry name" value="DIGUANYLATE CYCLASE DGCM-RELATED"/>
    <property type="match status" value="1"/>
</dbReference>
<name>A0ABQ4QWF0_9HYPH</name>
<proteinExistence type="predicted"/>
<feature type="transmembrane region" description="Helical" evidence="3">
    <location>
        <begin position="201"/>
        <end position="220"/>
    </location>
</feature>
<reference evidence="5" key="1">
    <citation type="journal article" date="2021" name="Front. Microbiol.">
        <title>Comprehensive Comparative Genomics and Phenotyping of Methylobacterium Species.</title>
        <authorList>
            <person name="Alessa O."/>
            <person name="Ogura Y."/>
            <person name="Fujitani Y."/>
            <person name="Takami H."/>
            <person name="Hayashi T."/>
            <person name="Sahin N."/>
            <person name="Tani A."/>
        </authorList>
    </citation>
    <scope>NUCLEOTIDE SEQUENCE</scope>
    <source>
        <strain evidence="5">KCTC 52305</strain>
    </source>
</reference>